<reference evidence="3 4" key="1">
    <citation type="journal article" date="2011" name="PLoS Pathog.">
        <title>Endophytic Life Strategies Decoded by Genome and Transcriptome Analyses of the Mutualistic Root Symbiont Piriformospora indica.</title>
        <authorList>
            <person name="Zuccaro A."/>
            <person name="Lahrmann U."/>
            <person name="Guldener U."/>
            <person name="Langen G."/>
            <person name="Pfiffi S."/>
            <person name="Biedenkopf D."/>
            <person name="Wong P."/>
            <person name="Samans B."/>
            <person name="Grimm C."/>
            <person name="Basiewicz M."/>
            <person name="Murat C."/>
            <person name="Martin F."/>
            <person name="Kogel K.H."/>
        </authorList>
    </citation>
    <scope>NUCLEOTIDE SEQUENCE [LARGE SCALE GENOMIC DNA]</scope>
    <source>
        <strain evidence="3 4">DSM 11827</strain>
    </source>
</reference>
<accession>G4TUJ0</accession>
<dbReference type="AlphaFoldDB" id="G4TUJ0"/>
<dbReference type="OrthoDB" id="2563669at2759"/>
<feature type="compositionally biased region" description="Basic and acidic residues" evidence="1">
    <location>
        <begin position="220"/>
        <end position="230"/>
    </location>
</feature>
<protein>
    <submittedName>
        <fullName evidence="3">Uncharacterized protein</fullName>
    </submittedName>
</protein>
<feature type="transmembrane region" description="Helical" evidence="2">
    <location>
        <begin position="145"/>
        <end position="169"/>
    </location>
</feature>
<keyword evidence="2" id="KW-0812">Transmembrane</keyword>
<dbReference type="EMBL" id="CAFZ01000382">
    <property type="protein sequence ID" value="CCA74983.1"/>
    <property type="molecule type" value="Genomic_DNA"/>
</dbReference>
<feature type="compositionally biased region" description="Low complexity" evidence="1">
    <location>
        <begin position="245"/>
        <end position="254"/>
    </location>
</feature>
<evidence type="ECO:0000256" key="2">
    <source>
        <dbReference type="SAM" id="Phobius"/>
    </source>
</evidence>
<evidence type="ECO:0000313" key="4">
    <source>
        <dbReference type="Proteomes" id="UP000007148"/>
    </source>
</evidence>
<dbReference type="HOGENOM" id="CLU_758921_0_0_1"/>
<name>G4TUJ0_SERID</name>
<proteinExistence type="predicted"/>
<sequence length="365" mass="38469">MAPGISSMAPATPSLLTLRARTAVSVIGVIPQQNDQGPERRPNITFELDGEATNDLSEILGADSSVLYNQTVFQATGLVNGPHSLSIRTRDNSTFILDAIRYTTSSGIVNAVNGTDGSTTASSLPVESTFPYNEAGPPTSAPNGALVGGVVGAIFGTFLLVGLFVLLFLRHSQRALPRSRGGHRKRSAGARPQDGRPRAGSRAMKNLDGKTPDLSGKPGADYKDNKRSKFPEYNYSGPKPLIPLQTRPTNPTRTQGGGGTGGGIRSAMGTFMSRLSSDHGSVGGGSDVVHAITTDSPRIASNVVELPADWGKRREAEKHMSMGSTIEAEGVLEGMMQSTSSHATYHEGMSPSNHYVLEHPFKTGA</sequence>
<organism evidence="3 4">
    <name type="scientific">Serendipita indica (strain DSM 11827)</name>
    <name type="common">Root endophyte fungus</name>
    <name type="synonym">Piriformospora indica</name>
    <dbReference type="NCBI Taxonomy" id="1109443"/>
    <lineage>
        <taxon>Eukaryota</taxon>
        <taxon>Fungi</taxon>
        <taxon>Dikarya</taxon>
        <taxon>Basidiomycota</taxon>
        <taxon>Agaricomycotina</taxon>
        <taxon>Agaricomycetes</taxon>
        <taxon>Sebacinales</taxon>
        <taxon>Serendipitaceae</taxon>
        <taxon>Serendipita</taxon>
    </lineage>
</organism>
<gene>
    <name evidence="3" type="ORF">PIIN_08963</name>
</gene>
<keyword evidence="2" id="KW-0472">Membrane</keyword>
<evidence type="ECO:0000256" key="1">
    <source>
        <dbReference type="SAM" id="MobiDB-lite"/>
    </source>
</evidence>
<keyword evidence="4" id="KW-1185">Reference proteome</keyword>
<keyword evidence="2" id="KW-1133">Transmembrane helix</keyword>
<dbReference type="InParanoid" id="G4TUJ0"/>
<dbReference type="Proteomes" id="UP000007148">
    <property type="component" value="Unassembled WGS sequence"/>
</dbReference>
<comment type="caution">
    <text evidence="3">The sequence shown here is derived from an EMBL/GenBank/DDBJ whole genome shotgun (WGS) entry which is preliminary data.</text>
</comment>
<feature type="region of interest" description="Disordered" evidence="1">
    <location>
        <begin position="175"/>
        <end position="261"/>
    </location>
</feature>
<evidence type="ECO:0000313" key="3">
    <source>
        <dbReference type="EMBL" id="CCA74983.1"/>
    </source>
</evidence>